<keyword evidence="3" id="KW-0808">Transferase</keyword>
<dbReference type="PANTHER" id="PTHR24056:SF171">
    <property type="entry name" value="CYCLIN-DEPENDENT KINASE 20"/>
    <property type="match status" value="1"/>
</dbReference>
<dbReference type="InterPro" id="IPR000719">
    <property type="entry name" value="Prot_kinase_dom"/>
</dbReference>
<reference evidence="15 16" key="1">
    <citation type="journal article" date="2020" name="Nature">
        <title>Six reference-quality genomes reveal evolution of bat adaptations.</title>
        <authorList>
            <person name="Jebb D."/>
            <person name="Huang Z."/>
            <person name="Pippel M."/>
            <person name="Hughes G.M."/>
            <person name="Lavrichenko K."/>
            <person name="Devanna P."/>
            <person name="Winkler S."/>
            <person name="Jermiin L.S."/>
            <person name="Skirmuntt E.C."/>
            <person name="Katzourakis A."/>
            <person name="Burkitt-Gray L."/>
            <person name="Ray D.A."/>
            <person name="Sullivan K.A.M."/>
            <person name="Roscito J.G."/>
            <person name="Kirilenko B.M."/>
            <person name="Davalos L.M."/>
            <person name="Corthals A.P."/>
            <person name="Power M.L."/>
            <person name="Jones G."/>
            <person name="Ransome R.D."/>
            <person name="Dechmann D.K.N."/>
            <person name="Locatelli A.G."/>
            <person name="Puechmaille S.J."/>
            <person name="Fedrigo O."/>
            <person name="Jarvis E.D."/>
            <person name="Hiller M."/>
            <person name="Vernes S.C."/>
            <person name="Myers E.W."/>
            <person name="Teeling E.C."/>
        </authorList>
    </citation>
    <scope>NUCLEOTIDE SEQUENCE [LARGE SCALE GENOMIC DNA]</scope>
    <source>
        <strain evidence="15">MRouAeg1</strain>
        <tissue evidence="15">Muscle</tissue>
    </source>
</reference>
<evidence type="ECO:0000256" key="8">
    <source>
        <dbReference type="ARBA" id="ARBA00035720"/>
    </source>
</evidence>
<comment type="catalytic activity">
    <reaction evidence="10">
        <text>L-threonyl-[protein] + ATP = O-phospho-L-threonyl-[protein] + ADP + H(+)</text>
        <dbReference type="Rhea" id="RHEA:46608"/>
        <dbReference type="Rhea" id="RHEA-COMP:11060"/>
        <dbReference type="Rhea" id="RHEA-COMP:11605"/>
        <dbReference type="ChEBI" id="CHEBI:15378"/>
        <dbReference type="ChEBI" id="CHEBI:30013"/>
        <dbReference type="ChEBI" id="CHEBI:30616"/>
        <dbReference type="ChEBI" id="CHEBI:61977"/>
        <dbReference type="ChEBI" id="CHEBI:456216"/>
        <dbReference type="EC" id="2.7.11.22"/>
    </reaction>
</comment>
<dbReference type="GO" id="GO:0004693">
    <property type="term" value="F:cyclin-dependent protein serine/threonine kinase activity"/>
    <property type="evidence" value="ECO:0007669"/>
    <property type="project" value="UniProtKB-EC"/>
</dbReference>
<comment type="caution">
    <text evidence="15">The sequence shown here is derived from an EMBL/GenBank/DDBJ whole genome shotgun (WGS) entry which is preliminary data.</text>
</comment>
<dbReference type="EC" id="2.7.11.22" evidence="1"/>
<evidence type="ECO:0000256" key="10">
    <source>
        <dbReference type="ARBA" id="ARBA00047811"/>
    </source>
</evidence>
<evidence type="ECO:0000313" key="15">
    <source>
        <dbReference type="EMBL" id="KAF6483581.1"/>
    </source>
</evidence>
<dbReference type="SUPFAM" id="SSF56112">
    <property type="entry name" value="Protein kinase-like (PK-like)"/>
    <property type="match status" value="1"/>
</dbReference>
<evidence type="ECO:0000259" key="14">
    <source>
        <dbReference type="PROSITE" id="PS50011"/>
    </source>
</evidence>
<keyword evidence="6 12" id="KW-0067">ATP-binding</keyword>
<accession>A0A7J8IH10</accession>
<dbReference type="PROSITE" id="PS50011">
    <property type="entry name" value="PROTEIN_KINASE_DOM"/>
    <property type="match status" value="1"/>
</dbReference>
<evidence type="ECO:0000256" key="1">
    <source>
        <dbReference type="ARBA" id="ARBA00012425"/>
    </source>
</evidence>
<evidence type="ECO:0000256" key="6">
    <source>
        <dbReference type="ARBA" id="ARBA00022840"/>
    </source>
</evidence>
<dbReference type="Proteomes" id="UP000593571">
    <property type="component" value="Unassembled WGS sequence"/>
</dbReference>
<dbReference type="GO" id="GO:0005524">
    <property type="term" value="F:ATP binding"/>
    <property type="evidence" value="ECO:0007669"/>
    <property type="project" value="UniProtKB-UniRule"/>
</dbReference>
<feature type="transmembrane region" description="Helical" evidence="13">
    <location>
        <begin position="90"/>
        <end position="111"/>
    </location>
</feature>
<evidence type="ECO:0000256" key="7">
    <source>
        <dbReference type="ARBA" id="ARBA00035711"/>
    </source>
</evidence>
<evidence type="ECO:0000256" key="12">
    <source>
        <dbReference type="PROSITE-ProRule" id="PRU10141"/>
    </source>
</evidence>
<proteinExistence type="predicted"/>
<evidence type="ECO:0000256" key="11">
    <source>
        <dbReference type="ARBA" id="ARBA00048367"/>
    </source>
</evidence>
<evidence type="ECO:0000256" key="2">
    <source>
        <dbReference type="ARBA" id="ARBA00022527"/>
    </source>
</evidence>
<dbReference type="PANTHER" id="PTHR24056">
    <property type="entry name" value="CELL DIVISION PROTEIN KINASE"/>
    <property type="match status" value="1"/>
</dbReference>
<dbReference type="InterPro" id="IPR017441">
    <property type="entry name" value="Protein_kinase_ATP_BS"/>
</dbReference>
<keyword evidence="2" id="KW-0723">Serine/threonine-protein kinase</keyword>
<keyword evidence="13" id="KW-0812">Transmembrane</keyword>
<dbReference type="PROSITE" id="PS00107">
    <property type="entry name" value="PROTEIN_KINASE_ATP"/>
    <property type="match status" value="1"/>
</dbReference>
<keyword evidence="13" id="KW-1133">Transmembrane helix</keyword>
<dbReference type="InterPro" id="IPR011009">
    <property type="entry name" value="Kinase-like_dom_sf"/>
</dbReference>
<keyword evidence="5 15" id="KW-0418">Kinase</keyword>
<sequence length="139" mass="15715">MDQYCILGRIGEGAHGIVFKAKHVETGEIVALKKVALRRLEDGIPNQALREIKALQEIEDNQYVSGAGVLRCLVLPSFTHFHPGGPTPTLLPYLLPHSSLTPILIHIFILIHPVTSFLIHSLFLYTHFFLYSFIHFFIQ</sequence>
<dbReference type="InterPro" id="IPR050108">
    <property type="entry name" value="CDK"/>
</dbReference>
<dbReference type="AlphaFoldDB" id="A0A7J8IH10"/>
<evidence type="ECO:0000313" key="16">
    <source>
        <dbReference type="Proteomes" id="UP000593571"/>
    </source>
</evidence>
<organism evidence="15 16">
    <name type="scientific">Rousettus aegyptiacus</name>
    <name type="common">Egyptian fruit bat</name>
    <name type="synonym">Pteropus aegyptiacus</name>
    <dbReference type="NCBI Taxonomy" id="9407"/>
    <lineage>
        <taxon>Eukaryota</taxon>
        <taxon>Metazoa</taxon>
        <taxon>Chordata</taxon>
        <taxon>Craniata</taxon>
        <taxon>Vertebrata</taxon>
        <taxon>Euteleostomi</taxon>
        <taxon>Mammalia</taxon>
        <taxon>Eutheria</taxon>
        <taxon>Laurasiatheria</taxon>
        <taxon>Chiroptera</taxon>
        <taxon>Yinpterochiroptera</taxon>
        <taxon>Pteropodoidea</taxon>
        <taxon>Pteropodidae</taxon>
        <taxon>Rousettinae</taxon>
        <taxon>Rousettus</taxon>
    </lineage>
</organism>
<feature type="domain" description="Protein kinase" evidence="14">
    <location>
        <begin position="4"/>
        <end position="139"/>
    </location>
</feature>
<keyword evidence="16" id="KW-1185">Reference proteome</keyword>
<dbReference type="Gene3D" id="3.30.200.20">
    <property type="entry name" value="Phosphorylase Kinase, domain 1"/>
    <property type="match status" value="1"/>
</dbReference>
<evidence type="ECO:0000256" key="5">
    <source>
        <dbReference type="ARBA" id="ARBA00022777"/>
    </source>
</evidence>
<keyword evidence="4 12" id="KW-0547">Nucleotide-binding</keyword>
<feature type="transmembrane region" description="Helical" evidence="13">
    <location>
        <begin position="117"/>
        <end position="138"/>
    </location>
</feature>
<evidence type="ECO:0000256" key="4">
    <source>
        <dbReference type="ARBA" id="ARBA00022741"/>
    </source>
</evidence>
<dbReference type="FunFam" id="3.30.200.20:FF:000579">
    <property type="entry name" value="cyclin-dependent kinase 20"/>
    <property type="match status" value="1"/>
</dbReference>
<dbReference type="Pfam" id="PF00069">
    <property type="entry name" value="Pkinase"/>
    <property type="match status" value="1"/>
</dbReference>
<evidence type="ECO:0000256" key="9">
    <source>
        <dbReference type="ARBA" id="ARBA00035723"/>
    </source>
</evidence>
<comment type="catalytic activity">
    <reaction evidence="11">
        <text>L-seryl-[protein] + ATP = O-phospho-L-seryl-[protein] + ADP + H(+)</text>
        <dbReference type="Rhea" id="RHEA:17989"/>
        <dbReference type="Rhea" id="RHEA-COMP:9863"/>
        <dbReference type="Rhea" id="RHEA-COMP:11604"/>
        <dbReference type="ChEBI" id="CHEBI:15378"/>
        <dbReference type="ChEBI" id="CHEBI:29999"/>
        <dbReference type="ChEBI" id="CHEBI:30616"/>
        <dbReference type="ChEBI" id="CHEBI:83421"/>
        <dbReference type="ChEBI" id="CHEBI:456216"/>
        <dbReference type="EC" id="2.7.11.22"/>
    </reaction>
</comment>
<protein>
    <recommendedName>
        <fullName evidence="7">Cyclin-dependent kinase 20</fullName>
        <ecNumber evidence="1">2.7.11.22</ecNumber>
    </recommendedName>
    <alternativeName>
        <fullName evidence="8">Cell cycle-related kinase</fullName>
    </alternativeName>
    <alternativeName>
        <fullName evidence="9">Cell division protein kinase 20</fullName>
    </alternativeName>
</protein>
<evidence type="ECO:0000256" key="13">
    <source>
        <dbReference type="SAM" id="Phobius"/>
    </source>
</evidence>
<dbReference type="GO" id="GO:0005634">
    <property type="term" value="C:nucleus"/>
    <property type="evidence" value="ECO:0007669"/>
    <property type="project" value="TreeGrafter"/>
</dbReference>
<evidence type="ECO:0000256" key="3">
    <source>
        <dbReference type="ARBA" id="ARBA00022679"/>
    </source>
</evidence>
<keyword evidence="13" id="KW-0472">Membrane</keyword>
<dbReference type="EMBL" id="JACASE010000003">
    <property type="protein sequence ID" value="KAF6483581.1"/>
    <property type="molecule type" value="Genomic_DNA"/>
</dbReference>
<name>A0A7J8IH10_ROUAE</name>
<gene>
    <name evidence="15" type="ORF">HJG63_002584</name>
</gene>
<feature type="binding site" evidence="12">
    <location>
        <position position="33"/>
    </location>
    <ligand>
        <name>ATP</name>
        <dbReference type="ChEBI" id="CHEBI:30616"/>
    </ligand>
</feature>